<comment type="caution">
    <text evidence="2">The sequence shown here is derived from an EMBL/GenBank/DDBJ whole genome shotgun (WGS) entry which is preliminary data.</text>
</comment>
<accession>A0ABW3MQ43</accession>
<proteinExistence type="predicted"/>
<evidence type="ECO:0000313" key="3">
    <source>
        <dbReference type="Proteomes" id="UP001597045"/>
    </source>
</evidence>
<organism evidence="2 3">
    <name type="scientific">Kibdelosporangium lantanae</name>
    <dbReference type="NCBI Taxonomy" id="1497396"/>
    <lineage>
        <taxon>Bacteria</taxon>
        <taxon>Bacillati</taxon>
        <taxon>Actinomycetota</taxon>
        <taxon>Actinomycetes</taxon>
        <taxon>Pseudonocardiales</taxon>
        <taxon>Pseudonocardiaceae</taxon>
        <taxon>Kibdelosporangium</taxon>
    </lineage>
</organism>
<dbReference type="EMBL" id="JBHTIS010003726">
    <property type="protein sequence ID" value="MFD1051605.1"/>
    <property type="molecule type" value="Genomic_DNA"/>
</dbReference>
<sequence length="124" mass="13195">EILELKNTLNTMVDQLSAFADVSAHRIAHEGFPRGKDLRHVAHVAAQVLETAFVPVVSVAVAGLGWWSLRTGLGVAALSLVVTIGVLAVLAIRHTSLRWPVRVVIVVVEMVIAVGVVGVKLLAH</sequence>
<keyword evidence="3" id="KW-1185">Reference proteome</keyword>
<evidence type="ECO:0000256" key="1">
    <source>
        <dbReference type="SAM" id="Phobius"/>
    </source>
</evidence>
<reference evidence="3" key="1">
    <citation type="journal article" date="2019" name="Int. J. Syst. Evol. Microbiol.">
        <title>The Global Catalogue of Microorganisms (GCM) 10K type strain sequencing project: providing services to taxonomists for standard genome sequencing and annotation.</title>
        <authorList>
            <consortium name="The Broad Institute Genomics Platform"/>
            <consortium name="The Broad Institute Genome Sequencing Center for Infectious Disease"/>
            <person name="Wu L."/>
            <person name="Ma J."/>
        </authorList>
    </citation>
    <scope>NUCLEOTIDE SEQUENCE [LARGE SCALE GENOMIC DNA]</scope>
    <source>
        <strain evidence="3">JCM 31486</strain>
    </source>
</reference>
<feature type="transmembrane region" description="Helical" evidence="1">
    <location>
        <begin position="44"/>
        <end position="67"/>
    </location>
</feature>
<feature type="transmembrane region" description="Helical" evidence="1">
    <location>
        <begin position="73"/>
        <end position="92"/>
    </location>
</feature>
<gene>
    <name evidence="2" type="ORF">ACFQ1S_41675</name>
</gene>
<feature type="transmembrane region" description="Helical" evidence="1">
    <location>
        <begin position="104"/>
        <end position="123"/>
    </location>
</feature>
<dbReference type="Proteomes" id="UP001597045">
    <property type="component" value="Unassembled WGS sequence"/>
</dbReference>
<protein>
    <submittedName>
        <fullName evidence="2">Uncharacterized protein</fullName>
    </submittedName>
</protein>
<evidence type="ECO:0000313" key="2">
    <source>
        <dbReference type="EMBL" id="MFD1051605.1"/>
    </source>
</evidence>
<name>A0ABW3MQ43_9PSEU</name>
<keyword evidence="1" id="KW-0812">Transmembrane</keyword>
<feature type="non-terminal residue" evidence="2">
    <location>
        <position position="1"/>
    </location>
</feature>
<keyword evidence="1" id="KW-1133">Transmembrane helix</keyword>
<keyword evidence="1" id="KW-0472">Membrane</keyword>